<evidence type="ECO:0000313" key="1">
    <source>
        <dbReference type="EMBL" id="GKU86847.1"/>
    </source>
</evidence>
<protein>
    <submittedName>
        <fullName evidence="1">Uncharacterized protein</fullName>
    </submittedName>
</protein>
<sequence>MISGWLLREPCMRSVPLLRPSLSHSPPLRILSFPFGESMKTPSISIGSKHIIFAVRFYRILVELVDVGWKVEALSIIVHNLQKGFKPS</sequence>
<gene>
    <name evidence="1" type="ORF">SLEP1_g1322</name>
</gene>
<dbReference type="AlphaFoldDB" id="A0AAV5HK72"/>
<organism evidence="1 2">
    <name type="scientific">Rubroshorea leprosula</name>
    <dbReference type="NCBI Taxonomy" id="152421"/>
    <lineage>
        <taxon>Eukaryota</taxon>
        <taxon>Viridiplantae</taxon>
        <taxon>Streptophyta</taxon>
        <taxon>Embryophyta</taxon>
        <taxon>Tracheophyta</taxon>
        <taxon>Spermatophyta</taxon>
        <taxon>Magnoliopsida</taxon>
        <taxon>eudicotyledons</taxon>
        <taxon>Gunneridae</taxon>
        <taxon>Pentapetalae</taxon>
        <taxon>rosids</taxon>
        <taxon>malvids</taxon>
        <taxon>Malvales</taxon>
        <taxon>Dipterocarpaceae</taxon>
        <taxon>Rubroshorea</taxon>
    </lineage>
</organism>
<name>A0AAV5HK72_9ROSI</name>
<keyword evidence="2" id="KW-1185">Reference proteome</keyword>
<proteinExistence type="predicted"/>
<reference evidence="1 2" key="1">
    <citation type="journal article" date="2021" name="Commun. Biol.">
        <title>The genome of Shorea leprosula (Dipterocarpaceae) highlights the ecological relevance of drought in aseasonal tropical rainforests.</title>
        <authorList>
            <person name="Ng K.K.S."/>
            <person name="Kobayashi M.J."/>
            <person name="Fawcett J.A."/>
            <person name="Hatakeyama M."/>
            <person name="Paape T."/>
            <person name="Ng C.H."/>
            <person name="Ang C.C."/>
            <person name="Tnah L.H."/>
            <person name="Lee C.T."/>
            <person name="Nishiyama T."/>
            <person name="Sese J."/>
            <person name="O'Brien M.J."/>
            <person name="Copetti D."/>
            <person name="Mohd Noor M.I."/>
            <person name="Ong R.C."/>
            <person name="Putra M."/>
            <person name="Sireger I.Z."/>
            <person name="Indrioko S."/>
            <person name="Kosugi Y."/>
            <person name="Izuno A."/>
            <person name="Isagi Y."/>
            <person name="Lee S.L."/>
            <person name="Shimizu K.K."/>
        </authorList>
    </citation>
    <scope>NUCLEOTIDE SEQUENCE [LARGE SCALE GENOMIC DNA]</scope>
    <source>
        <strain evidence="1">214</strain>
    </source>
</reference>
<dbReference type="EMBL" id="BPVZ01000001">
    <property type="protein sequence ID" value="GKU86847.1"/>
    <property type="molecule type" value="Genomic_DNA"/>
</dbReference>
<dbReference type="Proteomes" id="UP001054252">
    <property type="component" value="Unassembled WGS sequence"/>
</dbReference>
<comment type="caution">
    <text evidence="1">The sequence shown here is derived from an EMBL/GenBank/DDBJ whole genome shotgun (WGS) entry which is preliminary data.</text>
</comment>
<evidence type="ECO:0000313" key="2">
    <source>
        <dbReference type="Proteomes" id="UP001054252"/>
    </source>
</evidence>
<accession>A0AAV5HK72</accession>